<dbReference type="PANTHER" id="PTHR47572:SF4">
    <property type="entry name" value="LACTONASE DRP35"/>
    <property type="match status" value="1"/>
</dbReference>
<gene>
    <name evidence="1" type="ORF">BDD14_4353</name>
</gene>
<evidence type="ECO:0000313" key="2">
    <source>
        <dbReference type="Proteomes" id="UP000292958"/>
    </source>
</evidence>
<organism evidence="1 2">
    <name type="scientific">Edaphobacter modestus</name>
    <dbReference type="NCBI Taxonomy" id="388466"/>
    <lineage>
        <taxon>Bacteria</taxon>
        <taxon>Pseudomonadati</taxon>
        <taxon>Acidobacteriota</taxon>
        <taxon>Terriglobia</taxon>
        <taxon>Terriglobales</taxon>
        <taxon>Acidobacteriaceae</taxon>
        <taxon>Edaphobacter</taxon>
    </lineage>
</organism>
<dbReference type="InterPro" id="IPR011042">
    <property type="entry name" value="6-blade_b-propeller_TolB-like"/>
</dbReference>
<dbReference type="RefSeq" id="WP_130420798.1">
    <property type="nucleotide sequence ID" value="NZ_SHKW01000001.1"/>
</dbReference>
<keyword evidence="2" id="KW-1185">Reference proteome</keyword>
<dbReference type="PANTHER" id="PTHR47572">
    <property type="entry name" value="LIPOPROTEIN-RELATED"/>
    <property type="match status" value="1"/>
</dbReference>
<evidence type="ECO:0008006" key="3">
    <source>
        <dbReference type="Google" id="ProtNLM"/>
    </source>
</evidence>
<name>A0A4Q7YYC8_9BACT</name>
<comment type="caution">
    <text evidence="1">The sequence shown here is derived from an EMBL/GenBank/DDBJ whole genome shotgun (WGS) entry which is preliminary data.</text>
</comment>
<dbReference type="EMBL" id="SHKW01000001">
    <property type="protein sequence ID" value="RZU42758.1"/>
    <property type="molecule type" value="Genomic_DNA"/>
</dbReference>
<reference evidence="1 2" key="1">
    <citation type="submission" date="2019-02" db="EMBL/GenBank/DDBJ databases">
        <title>Genomic Encyclopedia of Archaeal and Bacterial Type Strains, Phase II (KMG-II): from individual species to whole genera.</title>
        <authorList>
            <person name="Goeker M."/>
        </authorList>
    </citation>
    <scope>NUCLEOTIDE SEQUENCE [LARGE SCALE GENOMIC DNA]</scope>
    <source>
        <strain evidence="1 2">DSM 18101</strain>
    </source>
</reference>
<dbReference type="AlphaFoldDB" id="A0A4Q7YYC8"/>
<protein>
    <recommendedName>
        <fullName evidence="3">Gluconolaconase</fullName>
    </recommendedName>
</protein>
<dbReference type="SUPFAM" id="SSF63829">
    <property type="entry name" value="Calcium-dependent phosphotriesterase"/>
    <property type="match status" value="1"/>
</dbReference>
<proteinExistence type="predicted"/>
<sequence length="346" mass="36717">MSLLRPTSPDAPHLNRLLPSAAMPGGEIELQGIHLDPAGSRLPHASIGDTFAPVLLSRPDRATVLVPEGSISGDLVLHRNGEVSNPLTVRIAVPMAENLHPVANPVVDSTGQVFTTLSGSRGQATPVSIFRIQRDFQMVPFVRDLMNPTGLAFGRDGYLYASSRAEGTVYRVSPEGAISTYAEGMGVATGIAFDRDGNLYVGDRSGTIFKINPAREIFVFATLEPSVAAYHLAFNAAGTLLVTGPTTSSNQSIHAIDRDGNLSTFFQGLGRAQGMAFDVDDNLYVAASLRGQRGIVRITPAREASFAISGNNLVGLTFVEDGCAVLATRDALYHVALDVEGRSLID</sequence>
<dbReference type="Pfam" id="PF20067">
    <property type="entry name" value="SSL_N"/>
    <property type="match status" value="1"/>
</dbReference>
<evidence type="ECO:0000313" key="1">
    <source>
        <dbReference type="EMBL" id="RZU42758.1"/>
    </source>
</evidence>
<dbReference type="Proteomes" id="UP000292958">
    <property type="component" value="Unassembled WGS sequence"/>
</dbReference>
<dbReference type="InterPro" id="IPR051262">
    <property type="entry name" value="SMP-30/CGR1_Lactonase"/>
</dbReference>
<dbReference type="Gene3D" id="2.120.10.30">
    <property type="entry name" value="TolB, C-terminal domain"/>
    <property type="match status" value="1"/>
</dbReference>
<accession>A0A4Q7YYC8</accession>
<dbReference type="OrthoDB" id="108454at2"/>